<dbReference type="AlphaFoldDB" id="A0A9P5MMR6"/>
<dbReference type="CDD" id="cd06457">
    <property type="entry name" value="M3A_MIP"/>
    <property type="match status" value="1"/>
</dbReference>
<evidence type="ECO:0000256" key="13">
    <source>
        <dbReference type="ARBA" id="ARBA00025208"/>
    </source>
</evidence>
<keyword evidence="10" id="KW-0809">Transit peptide</keyword>
<dbReference type="GO" id="GO:0005759">
    <property type="term" value="C:mitochondrial matrix"/>
    <property type="evidence" value="ECO:0007669"/>
    <property type="project" value="UniProtKB-SubCell"/>
</dbReference>
<evidence type="ECO:0000256" key="5">
    <source>
        <dbReference type="ARBA" id="ARBA00018046"/>
    </source>
</evidence>
<dbReference type="GO" id="GO:0006518">
    <property type="term" value="P:peptide metabolic process"/>
    <property type="evidence" value="ECO:0007669"/>
    <property type="project" value="TreeGrafter"/>
</dbReference>
<accession>A0A9P5MMR6</accession>
<dbReference type="EC" id="3.4.24.59" evidence="4"/>
<dbReference type="EMBL" id="WHVB01000143">
    <property type="protein sequence ID" value="KAF8460975.1"/>
    <property type="molecule type" value="Genomic_DNA"/>
</dbReference>
<evidence type="ECO:0000256" key="9">
    <source>
        <dbReference type="ARBA" id="ARBA00022833"/>
    </source>
</evidence>
<comment type="function">
    <text evidence="13">Cleaves proteins, imported into the mitochondrion, to their mature size. While most mitochondrial precursor proteins are processed to the mature form in one step by mitochondrial processing peptidase (MPP), the sequential cleavage by MIP of an octapeptide after initial processing by MPP is a required step for a subgroup of nuclear-encoded precursor proteins destined for the matrix or the inner membrane.</text>
</comment>
<evidence type="ECO:0000259" key="16">
    <source>
        <dbReference type="Pfam" id="PF01432"/>
    </source>
</evidence>
<dbReference type="GO" id="GO:0046872">
    <property type="term" value="F:metal ion binding"/>
    <property type="evidence" value="ECO:0007669"/>
    <property type="project" value="UniProtKB-UniRule"/>
</dbReference>
<evidence type="ECO:0000256" key="8">
    <source>
        <dbReference type="ARBA" id="ARBA00022801"/>
    </source>
</evidence>
<evidence type="ECO:0000256" key="10">
    <source>
        <dbReference type="ARBA" id="ARBA00022946"/>
    </source>
</evidence>
<dbReference type="InterPro" id="IPR045090">
    <property type="entry name" value="Pept_M3A_M3B"/>
</dbReference>
<evidence type="ECO:0000256" key="2">
    <source>
        <dbReference type="ARBA" id="ARBA00004305"/>
    </source>
</evidence>
<comment type="similarity">
    <text evidence="3 15">Belongs to the peptidase M3 family.</text>
</comment>
<gene>
    <name evidence="17" type="ORF">DFH94DRAFT_789967</name>
</gene>
<keyword evidence="8 15" id="KW-0378">Hydrolase</keyword>
<feature type="domain" description="Peptidase M3A/M3B catalytic" evidence="16">
    <location>
        <begin position="273"/>
        <end position="745"/>
    </location>
</feature>
<dbReference type="InterPro" id="IPR024077">
    <property type="entry name" value="Neurolysin/TOP_dom2"/>
</dbReference>
<keyword evidence="6 15" id="KW-0645">Protease</keyword>
<dbReference type="GO" id="GO:0006627">
    <property type="term" value="P:protein processing involved in protein targeting to mitochondrion"/>
    <property type="evidence" value="ECO:0007669"/>
    <property type="project" value="TreeGrafter"/>
</dbReference>
<dbReference type="InterPro" id="IPR033851">
    <property type="entry name" value="M3A_MIP"/>
</dbReference>
<dbReference type="PANTHER" id="PTHR11804">
    <property type="entry name" value="PROTEASE M3 THIMET OLIGOPEPTIDASE-RELATED"/>
    <property type="match status" value="1"/>
</dbReference>
<sequence>MLARNVRLHLQRVQRVRLSPKRRTLAIALNANSNEFLSFFDRPPHRASWSRSPTGLFGQSSLVSPSSFQNLALATLIRAQLLTERIVRARRSRDELFKVVKNLDRLSDMLCSVIDLAELVRNAHPDPEWVKSANEAYEKLCEYMNVLNTNVGLYETLRDVLSDPAIVRTLSREAHQTALTFWRDFEKSGINLPPEQRERFVSLSSEILVLGRQFLSEASSSRPPAAIKPSELHGLKDFGLGSRLQLQSRFTQRDLLIYPGSLQAQMIMRFASGEEPRRKVYIAANSSAPEQIEALEALLRTRGQLARLVGSDSFAHMALGDKMAKSPENVQQFLDTLLDHTRPHARQALHALQLRKQAHLNTDVLPTIQAWDRDYYCPPEPPAPPIPLPPLTLGTVFQALSRLFESLYGVTLRPVELSPGEAWHTDVKKLEVVDETDGLLGWIYADLFARRNKSSGAAHYTVRCSRRTDDDDEAGDLLPVENDTQLAELSRDFEAGGRHRFPGGVFQLPVVVLLTEFSHPPSISRGPAVLEWHEVLTLFHEMGHAMHSMIGRTEYQNVSGTRCATDFVELPSILMEHFLTSPRVLALFGASAERTHTTDVDDADAVANNEDPCRNIDTYGQILLAVLDQTYHSRAAMDPSFDSTAALAGLHDRRGIVPYVPGTSWQTQFGHLFGYGATYYSYLFDRAIAARVWRQLFAHNPLNREMGERYKKEVLRHGGGEDPWAMLGSLLGTPELAGGDERAMREVGRWRIEEEVAVPGRH</sequence>
<evidence type="ECO:0000256" key="6">
    <source>
        <dbReference type="ARBA" id="ARBA00022670"/>
    </source>
</evidence>
<evidence type="ECO:0000256" key="4">
    <source>
        <dbReference type="ARBA" id="ARBA00012441"/>
    </source>
</evidence>
<dbReference type="FunFam" id="3.40.390.10:FF:000055">
    <property type="entry name" value="Related to mitochondrial intermediate peptidase"/>
    <property type="match status" value="1"/>
</dbReference>
<keyword evidence="18" id="KW-1185">Reference proteome</keyword>
<dbReference type="Proteomes" id="UP000759537">
    <property type="component" value="Unassembled WGS sequence"/>
</dbReference>
<keyword evidence="12" id="KW-0496">Mitochondrion</keyword>
<dbReference type="InterPro" id="IPR001567">
    <property type="entry name" value="Pept_M3A_M3B_dom"/>
</dbReference>
<evidence type="ECO:0000256" key="12">
    <source>
        <dbReference type="ARBA" id="ARBA00023128"/>
    </source>
</evidence>
<reference evidence="17" key="1">
    <citation type="submission" date="2019-10" db="EMBL/GenBank/DDBJ databases">
        <authorList>
            <consortium name="DOE Joint Genome Institute"/>
            <person name="Kuo A."/>
            <person name="Miyauchi S."/>
            <person name="Kiss E."/>
            <person name="Drula E."/>
            <person name="Kohler A."/>
            <person name="Sanchez-Garcia M."/>
            <person name="Andreopoulos B."/>
            <person name="Barry K.W."/>
            <person name="Bonito G."/>
            <person name="Buee M."/>
            <person name="Carver A."/>
            <person name="Chen C."/>
            <person name="Cichocki N."/>
            <person name="Clum A."/>
            <person name="Culley D."/>
            <person name="Crous P.W."/>
            <person name="Fauchery L."/>
            <person name="Girlanda M."/>
            <person name="Hayes R."/>
            <person name="Keri Z."/>
            <person name="LaButti K."/>
            <person name="Lipzen A."/>
            <person name="Lombard V."/>
            <person name="Magnuson J."/>
            <person name="Maillard F."/>
            <person name="Morin E."/>
            <person name="Murat C."/>
            <person name="Nolan M."/>
            <person name="Ohm R."/>
            <person name="Pangilinan J."/>
            <person name="Pereira M."/>
            <person name="Perotto S."/>
            <person name="Peter M."/>
            <person name="Riley R."/>
            <person name="Sitrit Y."/>
            <person name="Stielow B."/>
            <person name="Szollosi G."/>
            <person name="Zifcakova L."/>
            <person name="Stursova M."/>
            <person name="Spatafora J.W."/>
            <person name="Tedersoo L."/>
            <person name="Vaario L.-M."/>
            <person name="Yamada A."/>
            <person name="Yan M."/>
            <person name="Wang P."/>
            <person name="Xu J."/>
            <person name="Bruns T."/>
            <person name="Baldrian P."/>
            <person name="Vilgalys R."/>
            <person name="Henrissat B."/>
            <person name="Grigoriev I.V."/>
            <person name="Hibbett D."/>
            <person name="Nagy L.G."/>
            <person name="Martin F.M."/>
        </authorList>
    </citation>
    <scope>NUCLEOTIDE SEQUENCE</scope>
    <source>
        <strain evidence="17">Prilba</strain>
    </source>
</reference>
<evidence type="ECO:0000313" key="18">
    <source>
        <dbReference type="Proteomes" id="UP000759537"/>
    </source>
</evidence>
<evidence type="ECO:0000256" key="14">
    <source>
        <dbReference type="ARBA" id="ARBA00032470"/>
    </source>
</evidence>
<name>A0A9P5MMR6_9AGAM</name>
<dbReference type="Gene3D" id="1.10.1370.40">
    <property type="match status" value="2"/>
</dbReference>
<comment type="cofactor">
    <cofactor evidence="15">
        <name>Zn(2+)</name>
        <dbReference type="ChEBI" id="CHEBI:29105"/>
    </cofactor>
    <text evidence="15">Binds 1 zinc ion.</text>
</comment>
<dbReference type="Pfam" id="PF01432">
    <property type="entry name" value="Peptidase_M3"/>
    <property type="match status" value="1"/>
</dbReference>
<dbReference type="GO" id="GO:0004222">
    <property type="term" value="F:metalloendopeptidase activity"/>
    <property type="evidence" value="ECO:0007669"/>
    <property type="project" value="UniProtKB-EC"/>
</dbReference>
<dbReference type="PANTHER" id="PTHR11804:SF79">
    <property type="entry name" value="MITOCHONDRIAL INTERMEDIATE PEPTIDASE"/>
    <property type="match status" value="1"/>
</dbReference>
<proteinExistence type="inferred from homology"/>
<comment type="catalytic activity">
    <reaction evidence="1">
        <text>Release of an N-terminal octapeptide as second stage of processing of some proteins imported into the mitochondrion.</text>
        <dbReference type="EC" id="3.4.24.59"/>
    </reaction>
</comment>
<evidence type="ECO:0000256" key="1">
    <source>
        <dbReference type="ARBA" id="ARBA00000436"/>
    </source>
</evidence>
<evidence type="ECO:0000313" key="17">
    <source>
        <dbReference type="EMBL" id="KAF8460975.1"/>
    </source>
</evidence>
<dbReference type="Gene3D" id="1.10.1370.10">
    <property type="entry name" value="Neurolysin, domain 3"/>
    <property type="match status" value="1"/>
</dbReference>
<protein>
    <recommendedName>
        <fullName evidence="5">Mitochondrial intermediate peptidase</fullName>
        <ecNumber evidence="4">3.4.24.59</ecNumber>
    </recommendedName>
    <alternativeName>
        <fullName evidence="14">Octapeptidyl aminopeptidase</fullName>
    </alternativeName>
</protein>
<keyword evidence="7 15" id="KW-0479">Metal-binding</keyword>
<evidence type="ECO:0000256" key="15">
    <source>
        <dbReference type="RuleBase" id="RU003435"/>
    </source>
</evidence>
<dbReference type="OrthoDB" id="17530at2759"/>
<comment type="subcellular location">
    <subcellularLocation>
        <location evidence="2">Mitochondrion matrix</location>
    </subcellularLocation>
</comment>
<dbReference type="SUPFAM" id="SSF55486">
    <property type="entry name" value="Metalloproteases ('zincins'), catalytic domain"/>
    <property type="match status" value="1"/>
</dbReference>
<evidence type="ECO:0000256" key="7">
    <source>
        <dbReference type="ARBA" id="ARBA00022723"/>
    </source>
</evidence>
<keyword evidence="11 15" id="KW-0482">Metalloprotease</keyword>
<keyword evidence="9 15" id="KW-0862">Zinc</keyword>
<evidence type="ECO:0000256" key="11">
    <source>
        <dbReference type="ARBA" id="ARBA00023049"/>
    </source>
</evidence>
<comment type="caution">
    <text evidence="17">The sequence shown here is derived from an EMBL/GenBank/DDBJ whole genome shotgun (WGS) entry which is preliminary data.</text>
</comment>
<evidence type="ECO:0000256" key="3">
    <source>
        <dbReference type="ARBA" id="ARBA00006040"/>
    </source>
</evidence>
<organism evidence="17 18">
    <name type="scientific">Russula ochroleuca</name>
    <dbReference type="NCBI Taxonomy" id="152965"/>
    <lineage>
        <taxon>Eukaryota</taxon>
        <taxon>Fungi</taxon>
        <taxon>Dikarya</taxon>
        <taxon>Basidiomycota</taxon>
        <taxon>Agaricomycotina</taxon>
        <taxon>Agaricomycetes</taxon>
        <taxon>Russulales</taxon>
        <taxon>Russulaceae</taxon>
        <taxon>Russula</taxon>
    </lineage>
</organism>
<reference evidence="17" key="2">
    <citation type="journal article" date="2020" name="Nat. Commun.">
        <title>Large-scale genome sequencing of mycorrhizal fungi provides insights into the early evolution of symbiotic traits.</title>
        <authorList>
            <person name="Miyauchi S."/>
            <person name="Kiss E."/>
            <person name="Kuo A."/>
            <person name="Drula E."/>
            <person name="Kohler A."/>
            <person name="Sanchez-Garcia M."/>
            <person name="Morin E."/>
            <person name="Andreopoulos B."/>
            <person name="Barry K.W."/>
            <person name="Bonito G."/>
            <person name="Buee M."/>
            <person name="Carver A."/>
            <person name="Chen C."/>
            <person name="Cichocki N."/>
            <person name="Clum A."/>
            <person name="Culley D."/>
            <person name="Crous P.W."/>
            <person name="Fauchery L."/>
            <person name="Girlanda M."/>
            <person name="Hayes R.D."/>
            <person name="Keri Z."/>
            <person name="LaButti K."/>
            <person name="Lipzen A."/>
            <person name="Lombard V."/>
            <person name="Magnuson J."/>
            <person name="Maillard F."/>
            <person name="Murat C."/>
            <person name="Nolan M."/>
            <person name="Ohm R.A."/>
            <person name="Pangilinan J."/>
            <person name="Pereira M.F."/>
            <person name="Perotto S."/>
            <person name="Peter M."/>
            <person name="Pfister S."/>
            <person name="Riley R."/>
            <person name="Sitrit Y."/>
            <person name="Stielow J.B."/>
            <person name="Szollosi G."/>
            <person name="Zifcakova L."/>
            <person name="Stursova M."/>
            <person name="Spatafora J.W."/>
            <person name="Tedersoo L."/>
            <person name="Vaario L.M."/>
            <person name="Yamada A."/>
            <person name="Yan M."/>
            <person name="Wang P."/>
            <person name="Xu J."/>
            <person name="Bruns T."/>
            <person name="Baldrian P."/>
            <person name="Vilgalys R."/>
            <person name="Dunand C."/>
            <person name="Henrissat B."/>
            <person name="Grigoriev I.V."/>
            <person name="Hibbett D."/>
            <person name="Nagy L.G."/>
            <person name="Martin F.M."/>
        </authorList>
    </citation>
    <scope>NUCLEOTIDE SEQUENCE</scope>
    <source>
        <strain evidence="17">Prilba</strain>
    </source>
</reference>